<evidence type="ECO:0000256" key="1">
    <source>
        <dbReference type="ARBA" id="ARBA00007227"/>
    </source>
</evidence>
<evidence type="ECO:0000313" key="3">
    <source>
        <dbReference type="EMBL" id="SNB83692.1"/>
    </source>
</evidence>
<dbReference type="InterPro" id="IPR010982">
    <property type="entry name" value="Lambda_DNA-bd_dom_sf"/>
</dbReference>
<sequence length="381" mass="42798">MTPETIQYKSPGQLLEGLLRERGWTKRTLAVVLGMDEAKVGRYATDRQPVTADVALLLEDVFGVDASVFLALQCSFDIAKARIVAQPDPKRKTRAAIHQGLPLSDMIKRGWINAKDVRDPTLEDEIVRFFGTNKVEDIEILPHSAKKTEVSEPATPVQIAWLYRVRKIAHEMLVARYSHDGLATAVAKLKALLISPEAARKVPRILAEAGVRFLVVESLPGAKIDGVCFWLNNHSPVIAMTMRFDRVDNFWFVLRHEIEHVLQGHGRDKEKFMLDVELAGDNSASAEIAEEERIANEAAADFCVPKKMMDAFVARKAPFFHDRDILAFAKMINVHPGLIAGQIRHRTNNYTRFQNYLEKIRSVVLPNAVVDGWGSVYPVEL</sequence>
<dbReference type="Proteomes" id="UP000198418">
    <property type="component" value="Unassembled WGS sequence"/>
</dbReference>
<dbReference type="PANTHER" id="PTHR43236">
    <property type="entry name" value="ANTITOXIN HIGA1"/>
    <property type="match status" value="1"/>
</dbReference>
<dbReference type="PROSITE" id="PS50943">
    <property type="entry name" value="HTH_CROC1"/>
    <property type="match status" value="1"/>
</dbReference>
<dbReference type="CDD" id="cd00093">
    <property type="entry name" value="HTH_XRE"/>
    <property type="match status" value="1"/>
</dbReference>
<protein>
    <submittedName>
        <fullName evidence="3">HTH-type transcriptional regulator / antitoxin HigA</fullName>
    </submittedName>
</protein>
<accession>A0A212SDJ3</accession>
<evidence type="ECO:0000313" key="4">
    <source>
        <dbReference type="Proteomes" id="UP000198418"/>
    </source>
</evidence>
<dbReference type="InterPro" id="IPR001387">
    <property type="entry name" value="Cro/C1-type_HTH"/>
</dbReference>
<gene>
    <name evidence="3" type="ORF">SAMN06265338_1292</name>
</gene>
<dbReference type="Gene3D" id="1.10.260.40">
    <property type="entry name" value="lambda repressor-like DNA-binding domains"/>
    <property type="match status" value="1"/>
</dbReference>
<comment type="similarity">
    <text evidence="1">Belongs to the short-chain fatty acyl-CoA assimilation regulator (ScfR) family.</text>
</comment>
<dbReference type="GO" id="GO:0003677">
    <property type="term" value="F:DNA binding"/>
    <property type="evidence" value="ECO:0007669"/>
    <property type="project" value="InterPro"/>
</dbReference>
<proteinExistence type="inferred from homology"/>
<dbReference type="EMBL" id="FYDG01000029">
    <property type="protein sequence ID" value="SNB83692.1"/>
    <property type="molecule type" value="Genomic_DNA"/>
</dbReference>
<dbReference type="SUPFAM" id="SSF47413">
    <property type="entry name" value="lambda repressor-like DNA-binding domains"/>
    <property type="match status" value="1"/>
</dbReference>
<feature type="domain" description="HTH cro/C1-type" evidence="2">
    <location>
        <begin position="15"/>
        <end position="69"/>
    </location>
</feature>
<name>A0A212SDJ3_RHOAC</name>
<dbReference type="InterPro" id="IPR052345">
    <property type="entry name" value="Rad_response_metalloprotease"/>
</dbReference>
<dbReference type="SMART" id="SM00530">
    <property type="entry name" value="HTH_XRE"/>
    <property type="match status" value="1"/>
</dbReference>
<dbReference type="AlphaFoldDB" id="A0A212SDJ3"/>
<dbReference type="PANTHER" id="PTHR43236:SF2">
    <property type="entry name" value="BLL0069 PROTEIN"/>
    <property type="match status" value="1"/>
</dbReference>
<dbReference type="Pfam" id="PF06114">
    <property type="entry name" value="Peptidase_M78"/>
    <property type="match status" value="1"/>
</dbReference>
<dbReference type="RefSeq" id="WP_088522542.1">
    <property type="nucleotide sequence ID" value="NZ_FYDG01000029.1"/>
</dbReference>
<organism evidence="3 4">
    <name type="scientific">Rhodoblastus acidophilus</name>
    <name type="common">Rhodopseudomonas acidophila</name>
    <dbReference type="NCBI Taxonomy" id="1074"/>
    <lineage>
        <taxon>Bacteria</taxon>
        <taxon>Pseudomonadati</taxon>
        <taxon>Pseudomonadota</taxon>
        <taxon>Alphaproteobacteria</taxon>
        <taxon>Hyphomicrobiales</taxon>
        <taxon>Rhodoblastaceae</taxon>
        <taxon>Rhodoblastus</taxon>
    </lineage>
</organism>
<dbReference type="InterPro" id="IPR010359">
    <property type="entry name" value="IrrE_HExxH"/>
</dbReference>
<evidence type="ECO:0000259" key="2">
    <source>
        <dbReference type="PROSITE" id="PS50943"/>
    </source>
</evidence>
<reference evidence="4" key="1">
    <citation type="submission" date="2017-06" db="EMBL/GenBank/DDBJ databases">
        <authorList>
            <person name="Varghese N."/>
            <person name="Submissions S."/>
        </authorList>
    </citation>
    <scope>NUCLEOTIDE SEQUENCE [LARGE SCALE GENOMIC DNA]</scope>
    <source>
        <strain evidence="4">DSM 137</strain>
    </source>
</reference>
<keyword evidence="4" id="KW-1185">Reference proteome</keyword>
<dbReference type="OrthoDB" id="9796786at2"/>